<evidence type="ECO:0000313" key="2">
    <source>
        <dbReference type="Proteomes" id="UP000076008"/>
    </source>
</evidence>
<evidence type="ECO:0000313" key="1">
    <source>
        <dbReference type="EMBL" id="CZW19744.1"/>
    </source>
</evidence>
<protein>
    <submittedName>
        <fullName evidence="1">Uncharacterized protein</fullName>
    </submittedName>
</protein>
<dbReference type="AlphaFoldDB" id="A0A144SJ70"/>
<dbReference type="EMBL" id="FJXR01000034">
    <property type="protein sequence ID" value="CZW19744.1"/>
    <property type="molecule type" value="Genomic_DNA"/>
</dbReference>
<sequence>MEKNIAVGKRDNFGITRTFMSRTGFKMTVPSFLGMVVNVQNDLDKSSLRTIKAQEGRREIQGQRMEGNQ</sequence>
<dbReference type="Proteomes" id="UP000076008">
    <property type="component" value="Unassembled WGS sequence"/>
</dbReference>
<proteinExistence type="predicted"/>
<organism evidence="1 2">
    <name type="scientific">Enterobacter cloacae</name>
    <dbReference type="NCBI Taxonomy" id="550"/>
    <lineage>
        <taxon>Bacteria</taxon>
        <taxon>Pseudomonadati</taxon>
        <taxon>Pseudomonadota</taxon>
        <taxon>Gammaproteobacteria</taxon>
        <taxon>Enterobacterales</taxon>
        <taxon>Enterobacteriaceae</taxon>
        <taxon>Enterobacter</taxon>
        <taxon>Enterobacter cloacae complex</taxon>
    </lineage>
</organism>
<reference evidence="1 2" key="1">
    <citation type="submission" date="2016-03" db="EMBL/GenBank/DDBJ databases">
        <authorList>
            <consortium name="Pathogen Informatics"/>
        </authorList>
    </citation>
    <scope>NUCLEOTIDE SEQUENCE [LARGE SCALE GENOMIC DNA]</scope>
    <source>
        <strain evidence="2">e1252</strain>
    </source>
</reference>
<gene>
    <name evidence="1" type="ORF">SAMEA2273318_04262</name>
</gene>
<dbReference type="RefSeq" id="WP_154816154.1">
    <property type="nucleotide sequence ID" value="NZ_FJXR01000034.1"/>
</dbReference>
<name>A0A144SJ70_ENTCL</name>
<accession>A0A144SJ70</accession>